<protein>
    <submittedName>
        <fullName evidence="1">Uncharacterized protein</fullName>
    </submittedName>
</protein>
<accession>A0A8S1H6B3</accession>
<reference evidence="1" key="1">
    <citation type="submission" date="2020-10" db="EMBL/GenBank/DDBJ databases">
        <authorList>
            <person name="Kikuchi T."/>
        </authorList>
    </citation>
    <scope>NUCLEOTIDE SEQUENCE</scope>
    <source>
        <strain evidence="1">NKZ352</strain>
    </source>
</reference>
<organism evidence="1 2">
    <name type="scientific">Caenorhabditis auriculariae</name>
    <dbReference type="NCBI Taxonomy" id="2777116"/>
    <lineage>
        <taxon>Eukaryota</taxon>
        <taxon>Metazoa</taxon>
        <taxon>Ecdysozoa</taxon>
        <taxon>Nematoda</taxon>
        <taxon>Chromadorea</taxon>
        <taxon>Rhabditida</taxon>
        <taxon>Rhabditina</taxon>
        <taxon>Rhabditomorpha</taxon>
        <taxon>Rhabditoidea</taxon>
        <taxon>Rhabditidae</taxon>
        <taxon>Peloderinae</taxon>
        <taxon>Caenorhabditis</taxon>
    </lineage>
</organism>
<dbReference type="EMBL" id="CAJGYM010000019">
    <property type="protein sequence ID" value="CAD6191014.1"/>
    <property type="molecule type" value="Genomic_DNA"/>
</dbReference>
<evidence type="ECO:0000313" key="2">
    <source>
        <dbReference type="Proteomes" id="UP000835052"/>
    </source>
</evidence>
<name>A0A8S1H6B3_9PELO</name>
<dbReference type="Gene3D" id="1.25.40.20">
    <property type="entry name" value="Ankyrin repeat-containing domain"/>
    <property type="match status" value="1"/>
</dbReference>
<evidence type="ECO:0000313" key="1">
    <source>
        <dbReference type="EMBL" id="CAD6191014.1"/>
    </source>
</evidence>
<gene>
    <name evidence="1" type="ORF">CAUJ_LOCUS6933</name>
</gene>
<dbReference type="OrthoDB" id="10039052at2759"/>
<proteinExistence type="predicted"/>
<keyword evidence="2" id="KW-1185">Reference proteome</keyword>
<sequence>MTLKDLTPSQIELFDACRQGDYECVRSLLSAKKHKRPRTPLSIFRASSASNHLAALRDPTSTYTTLHYSALKGHEQISKYETF</sequence>
<dbReference type="InterPro" id="IPR036770">
    <property type="entry name" value="Ankyrin_rpt-contain_sf"/>
</dbReference>
<dbReference type="AlphaFoldDB" id="A0A8S1H6B3"/>
<comment type="caution">
    <text evidence="1">The sequence shown here is derived from an EMBL/GenBank/DDBJ whole genome shotgun (WGS) entry which is preliminary data.</text>
</comment>
<dbReference type="Proteomes" id="UP000835052">
    <property type="component" value="Unassembled WGS sequence"/>
</dbReference>